<feature type="non-terminal residue" evidence="1">
    <location>
        <position position="1"/>
    </location>
</feature>
<dbReference type="GeneID" id="18920878"/>
<proteinExistence type="predicted"/>
<dbReference type="EMBL" id="JH930472">
    <property type="protein sequence ID" value="EKM55659.1"/>
    <property type="molecule type" value="Genomic_DNA"/>
</dbReference>
<dbReference type="InParanoid" id="K5W9L0"/>
<dbReference type="RefSeq" id="XP_007395979.1">
    <property type="nucleotide sequence ID" value="XM_007395917.1"/>
</dbReference>
<evidence type="ECO:0000313" key="2">
    <source>
        <dbReference type="Proteomes" id="UP000008370"/>
    </source>
</evidence>
<accession>K5W9L0</accession>
<sequence>NIQEPKYLWLAIGELLLAHLASFRSPLKHRRHIDSWWQTKNSAPLCTSDLPRLPELILMCRVQLSSDLLRTSTAPATEFVI</sequence>
<dbReference type="HOGENOM" id="CLU_2580360_0_0_1"/>
<reference evidence="1 2" key="1">
    <citation type="journal article" date="2012" name="BMC Genomics">
        <title>Comparative genomics of the white-rot fungi, Phanerochaete carnosa and P. chrysosporium, to elucidate the genetic basis of the distinct wood types they colonize.</title>
        <authorList>
            <person name="Suzuki H."/>
            <person name="MacDonald J."/>
            <person name="Syed K."/>
            <person name="Salamov A."/>
            <person name="Hori C."/>
            <person name="Aerts A."/>
            <person name="Henrissat B."/>
            <person name="Wiebenga A."/>
            <person name="vanKuyk P.A."/>
            <person name="Barry K."/>
            <person name="Lindquist E."/>
            <person name="LaButti K."/>
            <person name="Lapidus A."/>
            <person name="Lucas S."/>
            <person name="Coutinho P."/>
            <person name="Gong Y."/>
            <person name="Samejima M."/>
            <person name="Mahadevan R."/>
            <person name="Abou-Zaid M."/>
            <person name="de Vries R.P."/>
            <person name="Igarashi K."/>
            <person name="Yadav J.S."/>
            <person name="Grigoriev I.V."/>
            <person name="Master E.R."/>
        </authorList>
    </citation>
    <scope>NUCLEOTIDE SEQUENCE [LARGE SCALE GENOMIC DNA]</scope>
    <source>
        <strain evidence="1 2">HHB-10118-sp</strain>
    </source>
</reference>
<name>K5W9L0_PHACS</name>
<dbReference type="KEGG" id="pco:PHACADRAFT_95079"/>
<organism evidence="1 2">
    <name type="scientific">Phanerochaete carnosa (strain HHB-10118-sp)</name>
    <name type="common">White-rot fungus</name>
    <name type="synonym">Peniophora carnosa</name>
    <dbReference type="NCBI Taxonomy" id="650164"/>
    <lineage>
        <taxon>Eukaryota</taxon>
        <taxon>Fungi</taxon>
        <taxon>Dikarya</taxon>
        <taxon>Basidiomycota</taxon>
        <taxon>Agaricomycotina</taxon>
        <taxon>Agaricomycetes</taxon>
        <taxon>Polyporales</taxon>
        <taxon>Phanerochaetaceae</taxon>
        <taxon>Phanerochaete</taxon>
    </lineage>
</organism>
<dbReference type="AlphaFoldDB" id="K5W9L0"/>
<dbReference type="Proteomes" id="UP000008370">
    <property type="component" value="Unassembled WGS sequence"/>
</dbReference>
<protein>
    <submittedName>
        <fullName evidence="1">Uncharacterized protein</fullName>
    </submittedName>
</protein>
<gene>
    <name evidence="1" type="ORF">PHACADRAFT_95079</name>
</gene>
<keyword evidence="2" id="KW-1185">Reference proteome</keyword>
<evidence type="ECO:0000313" key="1">
    <source>
        <dbReference type="EMBL" id="EKM55659.1"/>
    </source>
</evidence>